<dbReference type="PANTHER" id="PTHR33593">
    <property type="entry name" value="DUF1442 FAMILY PROTEIN"/>
    <property type="match status" value="1"/>
</dbReference>
<dbReference type="RefSeq" id="XP_027081954.1">
    <property type="nucleotide sequence ID" value="XM_027226153.2"/>
</dbReference>
<dbReference type="Gene3D" id="3.40.50.150">
    <property type="entry name" value="Vaccinia Virus protein VP39"/>
    <property type="match status" value="1"/>
</dbReference>
<evidence type="ECO:0000313" key="2">
    <source>
        <dbReference type="RefSeq" id="XP_027081954.1"/>
    </source>
</evidence>
<dbReference type="InterPro" id="IPR009902">
    <property type="entry name" value="DUF1442"/>
</dbReference>
<dbReference type="Pfam" id="PF07279">
    <property type="entry name" value="DUF1442"/>
    <property type="match status" value="1"/>
</dbReference>
<accession>A0A6P6TU75</accession>
<dbReference type="Proteomes" id="UP001652660">
    <property type="component" value="Chromosome 8e"/>
</dbReference>
<gene>
    <name evidence="2" type="primary">LOC113704328</name>
</gene>
<sequence length="216" mass="23608">MKLDWCPETATKAFLDTVQTCKVVYNESSVAEMVSAMAAGWNAKLIVEAWSQGGMMATSIGLAIASHHSGGRHVCIVADEASRSKYIQAMEKAGKSPEVIVGEPEEAMNGLEGIDFMVVDCRCNDFARIFKVAKLGEKGAVLIRKNALAKAESDFRWRTVLDAKARIVRAVLLPVGKGLDVAHVGARGGNTGPRKGERRWIKYIDRQTGEEFIIRK</sequence>
<evidence type="ECO:0000313" key="1">
    <source>
        <dbReference type="Proteomes" id="UP001652660"/>
    </source>
</evidence>
<organism evidence="1 2">
    <name type="scientific">Coffea arabica</name>
    <name type="common">Arabian coffee</name>
    <dbReference type="NCBI Taxonomy" id="13443"/>
    <lineage>
        <taxon>Eukaryota</taxon>
        <taxon>Viridiplantae</taxon>
        <taxon>Streptophyta</taxon>
        <taxon>Embryophyta</taxon>
        <taxon>Tracheophyta</taxon>
        <taxon>Spermatophyta</taxon>
        <taxon>Magnoliopsida</taxon>
        <taxon>eudicotyledons</taxon>
        <taxon>Gunneridae</taxon>
        <taxon>Pentapetalae</taxon>
        <taxon>asterids</taxon>
        <taxon>lamiids</taxon>
        <taxon>Gentianales</taxon>
        <taxon>Rubiaceae</taxon>
        <taxon>Ixoroideae</taxon>
        <taxon>Gardenieae complex</taxon>
        <taxon>Bertiereae - Coffeeae clade</taxon>
        <taxon>Coffeeae</taxon>
        <taxon>Coffea</taxon>
    </lineage>
</organism>
<protein>
    <submittedName>
        <fullName evidence="2">Uncharacterized protein</fullName>
    </submittedName>
</protein>
<dbReference type="PANTHER" id="PTHR33593:SF2">
    <property type="entry name" value="ANKYRIN REPEAT_KH DOMAIN PROTEIN (DUF1442)"/>
    <property type="match status" value="1"/>
</dbReference>
<reference evidence="1" key="1">
    <citation type="journal article" date="2025" name="Foods">
        <title>Unveiling the Microbial Signatures of Arabica Coffee Cherries: Insights into Ripeness Specific Diversity, Functional Traits, and Implications for Quality and Safety.</title>
        <authorList>
            <consortium name="RefSeq"/>
            <person name="Tenea G.N."/>
            <person name="Cifuentes V."/>
            <person name="Reyes P."/>
            <person name="Cevallos-Vallejos M."/>
        </authorList>
    </citation>
    <scope>NUCLEOTIDE SEQUENCE [LARGE SCALE GENOMIC DNA]</scope>
</reference>
<dbReference type="AlphaFoldDB" id="A0A6P6TU75"/>
<proteinExistence type="predicted"/>
<reference evidence="2" key="2">
    <citation type="submission" date="2025-08" db="UniProtKB">
        <authorList>
            <consortium name="RefSeq"/>
        </authorList>
    </citation>
    <scope>IDENTIFICATION</scope>
    <source>
        <tissue evidence="2">Leaves</tissue>
    </source>
</reference>
<dbReference type="InterPro" id="IPR029063">
    <property type="entry name" value="SAM-dependent_MTases_sf"/>
</dbReference>
<dbReference type="OrthoDB" id="685237at2759"/>
<dbReference type="GeneID" id="113704328"/>
<keyword evidence="1" id="KW-1185">Reference proteome</keyword>
<name>A0A6P6TU75_COFAR</name>